<dbReference type="GO" id="GO:0003676">
    <property type="term" value="F:nucleic acid binding"/>
    <property type="evidence" value="ECO:0007669"/>
    <property type="project" value="InterPro"/>
</dbReference>
<gene>
    <name evidence="6" type="ORF">KK1_005524</name>
</gene>
<dbReference type="AlphaFoldDB" id="A0A151U0S6"/>
<dbReference type="GO" id="GO:0004190">
    <property type="term" value="F:aspartic-type endopeptidase activity"/>
    <property type="evidence" value="ECO:0007669"/>
    <property type="project" value="UniProtKB-KW"/>
</dbReference>
<dbReference type="Proteomes" id="UP000075243">
    <property type="component" value="Chromosome 2"/>
</dbReference>
<name>A0A151U0S6_CAJCA</name>
<evidence type="ECO:0000313" key="6">
    <source>
        <dbReference type="EMBL" id="KYP72919.1"/>
    </source>
</evidence>
<evidence type="ECO:0000313" key="7">
    <source>
        <dbReference type="Proteomes" id="UP000075243"/>
    </source>
</evidence>
<evidence type="ECO:0000259" key="4">
    <source>
        <dbReference type="Pfam" id="PF22936"/>
    </source>
</evidence>
<sequence>MCPYKDLFTTLEPVDSGVVLMGNDTQCKIAGIGTIQIKTHDGTIKTLSNVRFIPDLKRNLISLGTLESLGCKYSAEGGVLKVSKGAIVLLKANRIGSLYILQGSIVTGSAAVSSSMSDKDATKLWHMRLGHMISFSTATHRTKGTLDYIHSDLWGPSKVPSYGGCRKKVKKLRTDNGLEFCEGDFNEFCANHGIARHKTIPARCMLSNAGLWHQRELWVEAASTACYLINRSPHSSLNFKIPEEIWSGNPIDYSNLRIFGCPAYAHVNDGKLAPRAIKCIFLGYASESKGYRLWCSESKSRRLILSRDVTFNEDALLSSGKQSSVSSSSTNNLQGTSEKVELELKSVAPNVDVPSSSTTESSIDDHGDDHPIQQQEEYNIARDRTRRQIKLPARYTDDNLTAYALSIAQEVNDDVEPASYSEAVSCVDSAKWLVAMNEEIERVEDPRCKARLVVKGFYQKEGIDFNEIFSPVVRHTSIRILLAFVALFDLELEQLDVKTAFLHGELEEEIYMDQPEGFVVPSKEHLVCQLKKSLYGLKQAPRQWYKKFDSFMIGQGYSRSKYDDCIYFQQFPDGTFIYLLLYVDDMLIASRDKSLISKLKAQLNNEFNMNNCKPVSTPLAAHFKLSSDLCPQTKEEMERMSHVPYASAVGSLMYAMVCTRPDLAYAVSMVSRYMHNPGKDHWSAVKWIFRYLKGTSNIGLVFDRNKATTNNVAGFVDSDYGGDLDRRRSLSGYIFTLCNSAISWKASLQSIAALSTTEAEYVSATEGVKEALWIRGLVKELGLTQDVLTVFCDSQSAIHLTKNSRYHDKTKHIDVKHHFIRDIVTIGEVLLQKVHTSENPADMLTKPLPNAKFQHCLGLVGLYNK</sequence>
<dbReference type="EMBL" id="CM003604">
    <property type="protein sequence ID" value="KYP72919.1"/>
    <property type="molecule type" value="Genomic_DNA"/>
</dbReference>
<dbReference type="InterPro" id="IPR054722">
    <property type="entry name" value="PolX-like_BBD"/>
</dbReference>
<dbReference type="SUPFAM" id="SSF53098">
    <property type="entry name" value="Ribonuclease H-like"/>
    <property type="match status" value="1"/>
</dbReference>
<evidence type="ECO:0000259" key="5">
    <source>
        <dbReference type="Pfam" id="PF25597"/>
    </source>
</evidence>
<dbReference type="Pfam" id="PF07727">
    <property type="entry name" value="RVT_2"/>
    <property type="match status" value="1"/>
</dbReference>
<dbReference type="SUPFAM" id="SSF56672">
    <property type="entry name" value="DNA/RNA polymerases"/>
    <property type="match status" value="1"/>
</dbReference>
<dbReference type="CDD" id="cd09272">
    <property type="entry name" value="RNase_HI_RT_Ty1"/>
    <property type="match status" value="1"/>
</dbReference>
<organism evidence="6 7">
    <name type="scientific">Cajanus cajan</name>
    <name type="common">Pigeon pea</name>
    <name type="synonym">Cajanus indicus</name>
    <dbReference type="NCBI Taxonomy" id="3821"/>
    <lineage>
        <taxon>Eukaryota</taxon>
        <taxon>Viridiplantae</taxon>
        <taxon>Streptophyta</taxon>
        <taxon>Embryophyta</taxon>
        <taxon>Tracheophyta</taxon>
        <taxon>Spermatophyta</taxon>
        <taxon>Magnoliopsida</taxon>
        <taxon>eudicotyledons</taxon>
        <taxon>Gunneridae</taxon>
        <taxon>Pentapetalae</taxon>
        <taxon>rosids</taxon>
        <taxon>fabids</taxon>
        <taxon>Fabales</taxon>
        <taxon>Fabaceae</taxon>
        <taxon>Papilionoideae</taxon>
        <taxon>50 kb inversion clade</taxon>
        <taxon>NPAAA clade</taxon>
        <taxon>indigoferoid/millettioid clade</taxon>
        <taxon>Phaseoleae</taxon>
        <taxon>Cajanus</taxon>
    </lineage>
</organism>
<keyword evidence="1" id="KW-0645">Protease</keyword>
<dbReference type="PANTHER" id="PTHR11439">
    <property type="entry name" value="GAG-POL-RELATED RETROTRANSPOSON"/>
    <property type="match status" value="1"/>
</dbReference>
<feature type="domain" description="Retroviral polymerase SH3-like" evidence="5">
    <location>
        <begin position="261"/>
        <end position="321"/>
    </location>
</feature>
<dbReference type="InterPro" id="IPR057670">
    <property type="entry name" value="SH3_retrovirus"/>
</dbReference>
<dbReference type="InterPro" id="IPR043502">
    <property type="entry name" value="DNA/RNA_pol_sf"/>
</dbReference>
<dbReference type="OMA" id="TIPARCM"/>
<evidence type="ECO:0000256" key="2">
    <source>
        <dbReference type="SAM" id="MobiDB-lite"/>
    </source>
</evidence>
<proteinExistence type="predicted"/>
<protein>
    <submittedName>
        <fullName evidence="6">Retrovirus-related Pol polyprotein from transposon TNT 1-94</fullName>
    </submittedName>
</protein>
<dbReference type="Pfam" id="PF25597">
    <property type="entry name" value="SH3_retrovirus"/>
    <property type="match status" value="1"/>
</dbReference>
<evidence type="ECO:0000259" key="3">
    <source>
        <dbReference type="Pfam" id="PF07727"/>
    </source>
</evidence>
<keyword evidence="1" id="KW-0378">Hydrolase</keyword>
<dbReference type="InterPro" id="IPR012337">
    <property type="entry name" value="RNaseH-like_sf"/>
</dbReference>
<dbReference type="Gene3D" id="3.30.420.10">
    <property type="entry name" value="Ribonuclease H-like superfamily/Ribonuclease H"/>
    <property type="match status" value="1"/>
</dbReference>
<feature type="region of interest" description="Disordered" evidence="2">
    <location>
        <begin position="346"/>
        <end position="370"/>
    </location>
</feature>
<feature type="domain" description="Reverse transcriptase Ty1/copia-type" evidence="3">
    <location>
        <begin position="431"/>
        <end position="620"/>
    </location>
</feature>
<evidence type="ECO:0000256" key="1">
    <source>
        <dbReference type="ARBA" id="ARBA00022750"/>
    </source>
</evidence>
<dbReference type="InterPro" id="IPR013103">
    <property type="entry name" value="RVT_2"/>
</dbReference>
<keyword evidence="7" id="KW-1185">Reference proteome</keyword>
<reference evidence="6 7" key="1">
    <citation type="journal article" date="2012" name="Nat. Biotechnol.">
        <title>Draft genome sequence of pigeonpea (Cajanus cajan), an orphan legume crop of resource-poor farmers.</title>
        <authorList>
            <person name="Varshney R.K."/>
            <person name="Chen W."/>
            <person name="Li Y."/>
            <person name="Bharti A.K."/>
            <person name="Saxena R.K."/>
            <person name="Schlueter J.A."/>
            <person name="Donoghue M.T."/>
            <person name="Azam S."/>
            <person name="Fan G."/>
            <person name="Whaley A.M."/>
            <person name="Farmer A.D."/>
            <person name="Sheridan J."/>
            <person name="Iwata A."/>
            <person name="Tuteja R."/>
            <person name="Penmetsa R.V."/>
            <person name="Wu W."/>
            <person name="Upadhyaya H.D."/>
            <person name="Yang S.P."/>
            <person name="Shah T."/>
            <person name="Saxena K.B."/>
            <person name="Michael T."/>
            <person name="McCombie W.R."/>
            <person name="Yang B."/>
            <person name="Zhang G."/>
            <person name="Yang H."/>
            <person name="Wang J."/>
            <person name="Spillane C."/>
            <person name="Cook D.R."/>
            <person name="May G.D."/>
            <person name="Xu X."/>
            <person name="Jackson S.A."/>
        </authorList>
    </citation>
    <scope>NUCLEOTIDE SEQUENCE [LARGE SCALE GENOMIC DNA]</scope>
    <source>
        <strain evidence="7">cv. Asha</strain>
    </source>
</reference>
<dbReference type="Pfam" id="PF22936">
    <property type="entry name" value="Pol_BBD"/>
    <property type="match status" value="1"/>
</dbReference>
<feature type="domain" description="Retrovirus-related Pol polyprotein from transposon TNT 1-94-like beta-barrel" evidence="4">
    <location>
        <begin position="1"/>
        <end position="71"/>
    </location>
</feature>
<keyword evidence="1" id="KW-0064">Aspartyl protease</keyword>
<dbReference type="InterPro" id="IPR036397">
    <property type="entry name" value="RNaseH_sf"/>
</dbReference>
<dbReference type="PANTHER" id="PTHR11439:SF491">
    <property type="entry name" value="INTEGRASE CATALYTIC DOMAIN-CONTAINING PROTEIN"/>
    <property type="match status" value="1"/>
</dbReference>
<dbReference type="Gramene" id="C.cajan_05390.t">
    <property type="protein sequence ID" value="C.cajan_05390.t"/>
    <property type="gene ID" value="C.cajan_05390"/>
</dbReference>
<accession>A0A151U0S6</accession>